<keyword evidence="9 11" id="KW-0472">Membrane</keyword>
<feature type="chain" id="PRO_5020906476" evidence="12">
    <location>
        <begin position="26"/>
        <end position="401"/>
    </location>
</feature>
<keyword evidence="12" id="KW-0732">Signal</keyword>
<dbReference type="InterPro" id="IPR023827">
    <property type="entry name" value="Peptidase_S8_Asp-AS"/>
</dbReference>
<feature type="signal peptide" evidence="12">
    <location>
        <begin position="1"/>
        <end position="25"/>
    </location>
</feature>
<dbReference type="Proteomes" id="UP000294257">
    <property type="component" value="Unassembled WGS sequence"/>
</dbReference>
<dbReference type="PANTHER" id="PTHR43806">
    <property type="entry name" value="PEPTIDASE S8"/>
    <property type="match status" value="1"/>
</dbReference>
<evidence type="ECO:0000313" key="15">
    <source>
        <dbReference type="Proteomes" id="UP000294257"/>
    </source>
</evidence>
<accession>A0A4Q7L1M6</accession>
<reference evidence="14 15" key="1">
    <citation type="submission" date="2019-02" db="EMBL/GenBank/DDBJ databases">
        <title>Genomic Encyclopedia of Type Strains, Phase IV (KMG-IV): sequencing the most valuable type-strain genomes for metagenomic binning, comparative biology and taxonomic classification.</title>
        <authorList>
            <person name="Goeker M."/>
        </authorList>
    </citation>
    <scope>NUCLEOTIDE SEQUENCE [LARGE SCALE GENOMIC DNA]</scope>
    <source>
        <strain evidence="14 15">DSM 101727</strain>
    </source>
</reference>
<dbReference type="PROSITE" id="PS51892">
    <property type="entry name" value="SUBTILASE"/>
    <property type="match status" value="1"/>
</dbReference>
<sequence length="401" mass="40606">MTRRAAAGLAAAITMLVCPAAVAQAQQPGCSAPVAQGEPQPPAGQDPLIARLGLERAHELATGAGVTVGVVDSGVDWQHPKLTGALAGPGTQIDESGTLSAGQPLDCAPHGTMVAGLIAARRGTDPRVYGIAPQSAIYPVRFASPVENLRRDLLARGIRDAVDHGARVLNLSFATPVDDPAIRAAVADAVARGVVVVAAAGNEGRTQPGQTWYPAAYDGVLAVAAVDERGRPVEESNAGDWVDIAAPGVALTTTAPGGRYLTVGGTSFATAVVSGTAALVLQRYPKATAAEVADRLTSTAVRIAGPRDRRVGAGIVDPYAALTAPGAAVPSAPPRPKQIEVAPLPHEDTALPPLAKTALGWGGALLALAAIFAGVLVLRWARRSATGPARSAADPPEVDLL</sequence>
<evidence type="ECO:0000256" key="7">
    <source>
        <dbReference type="ARBA" id="ARBA00022825"/>
    </source>
</evidence>
<feature type="active site" description="Charge relay system" evidence="10">
    <location>
        <position position="110"/>
    </location>
</feature>
<organism evidence="14 15">
    <name type="scientific">Herbihabitans rhizosphaerae</name>
    <dbReference type="NCBI Taxonomy" id="1872711"/>
    <lineage>
        <taxon>Bacteria</taxon>
        <taxon>Bacillati</taxon>
        <taxon>Actinomycetota</taxon>
        <taxon>Actinomycetes</taxon>
        <taxon>Pseudonocardiales</taxon>
        <taxon>Pseudonocardiaceae</taxon>
        <taxon>Herbihabitans</taxon>
    </lineage>
</organism>
<evidence type="ECO:0000313" key="14">
    <source>
        <dbReference type="EMBL" id="RZS43087.1"/>
    </source>
</evidence>
<dbReference type="OrthoDB" id="5240330at2"/>
<evidence type="ECO:0000256" key="2">
    <source>
        <dbReference type="ARBA" id="ARBA00011073"/>
    </source>
</evidence>
<dbReference type="PANTHER" id="PTHR43806:SF11">
    <property type="entry name" value="CEREVISIN-RELATED"/>
    <property type="match status" value="1"/>
</dbReference>
<feature type="active site" description="Charge relay system" evidence="10">
    <location>
        <position position="72"/>
    </location>
</feature>
<evidence type="ECO:0000256" key="8">
    <source>
        <dbReference type="ARBA" id="ARBA00022989"/>
    </source>
</evidence>
<dbReference type="PROSITE" id="PS00137">
    <property type="entry name" value="SUBTILASE_HIS"/>
    <property type="match status" value="1"/>
</dbReference>
<dbReference type="Gene3D" id="3.40.50.200">
    <property type="entry name" value="Peptidase S8/S53 domain"/>
    <property type="match status" value="1"/>
</dbReference>
<feature type="transmembrane region" description="Helical" evidence="11">
    <location>
        <begin position="358"/>
        <end position="381"/>
    </location>
</feature>
<dbReference type="PRINTS" id="PR00723">
    <property type="entry name" value="SUBTILISIN"/>
</dbReference>
<dbReference type="EMBL" id="SGWQ01000002">
    <property type="protein sequence ID" value="RZS43087.1"/>
    <property type="molecule type" value="Genomic_DNA"/>
</dbReference>
<protein>
    <submittedName>
        <fullName evidence="14">Type VII secretion-associated serine protease mycosin</fullName>
    </submittedName>
</protein>
<dbReference type="RefSeq" id="WP_130342983.1">
    <property type="nucleotide sequence ID" value="NZ_SGWQ01000002.1"/>
</dbReference>
<evidence type="ECO:0000256" key="3">
    <source>
        <dbReference type="ARBA" id="ARBA00022475"/>
    </source>
</evidence>
<gene>
    <name evidence="14" type="ORF">EV193_10263</name>
</gene>
<evidence type="ECO:0000256" key="5">
    <source>
        <dbReference type="ARBA" id="ARBA00022692"/>
    </source>
</evidence>
<evidence type="ECO:0000259" key="13">
    <source>
        <dbReference type="Pfam" id="PF00082"/>
    </source>
</evidence>
<proteinExistence type="inferred from homology"/>
<comment type="caution">
    <text evidence="14">The sequence shown here is derived from an EMBL/GenBank/DDBJ whole genome shotgun (WGS) entry which is preliminary data.</text>
</comment>
<evidence type="ECO:0000256" key="11">
    <source>
        <dbReference type="SAM" id="Phobius"/>
    </source>
</evidence>
<keyword evidence="15" id="KW-1185">Reference proteome</keyword>
<dbReference type="InterPro" id="IPR036852">
    <property type="entry name" value="Peptidase_S8/S53_dom_sf"/>
</dbReference>
<keyword evidence="4 10" id="KW-0645">Protease</keyword>
<evidence type="ECO:0000256" key="10">
    <source>
        <dbReference type="PROSITE-ProRule" id="PRU01240"/>
    </source>
</evidence>
<evidence type="ECO:0000256" key="9">
    <source>
        <dbReference type="ARBA" id="ARBA00023136"/>
    </source>
</evidence>
<evidence type="ECO:0000256" key="1">
    <source>
        <dbReference type="ARBA" id="ARBA00004162"/>
    </source>
</evidence>
<dbReference type="Pfam" id="PF00082">
    <property type="entry name" value="Peptidase_S8"/>
    <property type="match status" value="1"/>
</dbReference>
<dbReference type="InterPro" id="IPR023834">
    <property type="entry name" value="T7SS_pept_S8A_mycosin"/>
</dbReference>
<comment type="subcellular location">
    <subcellularLocation>
        <location evidence="1">Cell membrane</location>
        <topology evidence="1">Single-pass membrane protein</topology>
    </subcellularLocation>
</comment>
<dbReference type="SUPFAM" id="SSF52743">
    <property type="entry name" value="Subtilisin-like"/>
    <property type="match status" value="1"/>
</dbReference>
<feature type="domain" description="Peptidase S8/S53" evidence="13">
    <location>
        <begin position="63"/>
        <end position="314"/>
    </location>
</feature>
<dbReference type="GO" id="GO:0004252">
    <property type="term" value="F:serine-type endopeptidase activity"/>
    <property type="evidence" value="ECO:0007669"/>
    <property type="project" value="UniProtKB-UniRule"/>
</dbReference>
<evidence type="ECO:0000256" key="12">
    <source>
        <dbReference type="SAM" id="SignalP"/>
    </source>
</evidence>
<keyword evidence="5 11" id="KW-0812">Transmembrane</keyword>
<dbReference type="InterPro" id="IPR000209">
    <property type="entry name" value="Peptidase_S8/S53_dom"/>
</dbReference>
<dbReference type="GO" id="GO:0006508">
    <property type="term" value="P:proteolysis"/>
    <property type="evidence" value="ECO:0007669"/>
    <property type="project" value="UniProtKB-KW"/>
</dbReference>
<evidence type="ECO:0000256" key="4">
    <source>
        <dbReference type="ARBA" id="ARBA00022670"/>
    </source>
</evidence>
<dbReference type="InterPro" id="IPR015500">
    <property type="entry name" value="Peptidase_S8_subtilisin-rel"/>
</dbReference>
<feature type="active site" description="Charge relay system" evidence="10">
    <location>
        <position position="267"/>
    </location>
</feature>
<dbReference type="PROSITE" id="PS00136">
    <property type="entry name" value="SUBTILASE_ASP"/>
    <property type="match status" value="1"/>
</dbReference>
<evidence type="ECO:0000256" key="6">
    <source>
        <dbReference type="ARBA" id="ARBA00022801"/>
    </source>
</evidence>
<name>A0A4Q7L1M6_9PSEU</name>
<keyword evidence="8 11" id="KW-1133">Transmembrane helix</keyword>
<keyword evidence="3" id="KW-1003">Cell membrane</keyword>
<keyword evidence="6 10" id="KW-0378">Hydrolase</keyword>
<dbReference type="NCBIfam" id="TIGR03921">
    <property type="entry name" value="T7SS_mycosin"/>
    <property type="match status" value="1"/>
</dbReference>
<dbReference type="GO" id="GO:0005886">
    <property type="term" value="C:plasma membrane"/>
    <property type="evidence" value="ECO:0007669"/>
    <property type="project" value="UniProtKB-SubCell"/>
</dbReference>
<dbReference type="AlphaFoldDB" id="A0A4Q7L1M6"/>
<dbReference type="InterPro" id="IPR050131">
    <property type="entry name" value="Peptidase_S8_subtilisin-like"/>
</dbReference>
<dbReference type="InterPro" id="IPR022398">
    <property type="entry name" value="Peptidase_S8_His-AS"/>
</dbReference>
<comment type="similarity">
    <text evidence="2 10">Belongs to the peptidase S8 family.</text>
</comment>
<keyword evidence="7 10" id="KW-0720">Serine protease</keyword>